<keyword evidence="2" id="KW-1185">Reference proteome</keyword>
<comment type="caution">
    <text evidence="1">The sequence shown here is derived from an EMBL/GenBank/DDBJ whole genome shotgun (WGS) entry which is preliminary data.</text>
</comment>
<gene>
    <name evidence="1" type="ORF">ACFOHL_03305</name>
</gene>
<proteinExistence type="predicted"/>
<dbReference type="Proteomes" id="UP001595478">
    <property type="component" value="Unassembled WGS sequence"/>
</dbReference>
<protein>
    <recommendedName>
        <fullName evidence="3">DUF3806 domain-containing protein</fullName>
    </recommendedName>
</protein>
<reference evidence="2" key="1">
    <citation type="journal article" date="2019" name="Int. J. Syst. Evol. Microbiol.">
        <title>The Global Catalogue of Microorganisms (GCM) 10K type strain sequencing project: providing services to taxonomists for standard genome sequencing and annotation.</title>
        <authorList>
            <consortium name="The Broad Institute Genomics Platform"/>
            <consortium name="The Broad Institute Genome Sequencing Center for Infectious Disease"/>
            <person name="Wu L."/>
            <person name="Ma J."/>
        </authorList>
    </citation>
    <scope>NUCLEOTIDE SEQUENCE [LARGE SCALE GENOMIC DNA]</scope>
    <source>
        <strain evidence="2">KCTC 52473</strain>
    </source>
</reference>
<accession>A0ABV7FN15</accession>
<dbReference type="EMBL" id="JBHRSW010000005">
    <property type="protein sequence ID" value="MFC3120636.1"/>
    <property type="molecule type" value="Genomic_DNA"/>
</dbReference>
<name>A0ABV7FN15_9ALTE</name>
<evidence type="ECO:0000313" key="1">
    <source>
        <dbReference type="EMBL" id="MFC3120636.1"/>
    </source>
</evidence>
<dbReference type="RefSeq" id="WP_376918770.1">
    <property type="nucleotide sequence ID" value="NZ_JBHRSW010000005.1"/>
</dbReference>
<evidence type="ECO:0008006" key="3">
    <source>
        <dbReference type="Google" id="ProtNLM"/>
    </source>
</evidence>
<organism evidence="1 2">
    <name type="scientific">Agaribacter flavus</name>
    <dbReference type="NCBI Taxonomy" id="1902781"/>
    <lineage>
        <taxon>Bacteria</taxon>
        <taxon>Pseudomonadati</taxon>
        <taxon>Pseudomonadota</taxon>
        <taxon>Gammaproteobacteria</taxon>
        <taxon>Alteromonadales</taxon>
        <taxon>Alteromonadaceae</taxon>
        <taxon>Agaribacter</taxon>
    </lineage>
</organism>
<sequence>MEQSELDKLMKCSAEDAVSTAQLELAITLDYSPDSIQYVDKAILGFLDKFSHVALEDKAVFTLCNIFGAYIGEVFKKLANGTWIYATDKSDAPSIYMKVDEHTFAFAGVCFEKLVRNQNVSIESYFANALGQVKN</sequence>
<evidence type="ECO:0000313" key="2">
    <source>
        <dbReference type="Proteomes" id="UP001595478"/>
    </source>
</evidence>